<keyword evidence="3" id="KW-1185">Reference proteome</keyword>
<organism evidence="2 3">
    <name type="scientific">Gryllus longicercus</name>
    <dbReference type="NCBI Taxonomy" id="2509291"/>
    <lineage>
        <taxon>Eukaryota</taxon>
        <taxon>Metazoa</taxon>
        <taxon>Ecdysozoa</taxon>
        <taxon>Arthropoda</taxon>
        <taxon>Hexapoda</taxon>
        <taxon>Insecta</taxon>
        <taxon>Pterygota</taxon>
        <taxon>Neoptera</taxon>
        <taxon>Polyneoptera</taxon>
        <taxon>Orthoptera</taxon>
        <taxon>Ensifera</taxon>
        <taxon>Gryllidea</taxon>
        <taxon>Grylloidea</taxon>
        <taxon>Gryllidae</taxon>
        <taxon>Gryllinae</taxon>
        <taxon>Gryllus</taxon>
    </lineage>
</organism>
<comment type="caution">
    <text evidence="2">The sequence shown here is derived from an EMBL/GenBank/DDBJ whole genome shotgun (WGS) entry which is preliminary data.</text>
</comment>
<reference evidence="2 3" key="1">
    <citation type="submission" date="2024-03" db="EMBL/GenBank/DDBJ databases">
        <title>The genome assembly and annotation of the cricket Gryllus longicercus Weissman &amp; Gray.</title>
        <authorList>
            <person name="Szrajer S."/>
            <person name="Gray D."/>
            <person name="Ylla G."/>
        </authorList>
    </citation>
    <scope>NUCLEOTIDE SEQUENCE [LARGE SCALE GENOMIC DNA]</scope>
    <source>
        <strain evidence="2">DAG 2021-001</strain>
        <tissue evidence="2">Whole body minus gut</tissue>
    </source>
</reference>
<evidence type="ECO:0000313" key="3">
    <source>
        <dbReference type="Proteomes" id="UP001378592"/>
    </source>
</evidence>
<evidence type="ECO:0000256" key="1">
    <source>
        <dbReference type="SAM" id="MobiDB-lite"/>
    </source>
</evidence>
<dbReference type="AlphaFoldDB" id="A0AAN9VUV7"/>
<feature type="compositionally biased region" description="Pro residues" evidence="1">
    <location>
        <begin position="45"/>
        <end position="67"/>
    </location>
</feature>
<name>A0AAN9VUV7_9ORTH</name>
<gene>
    <name evidence="2" type="ORF">R5R35_000862</name>
</gene>
<protein>
    <submittedName>
        <fullName evidence="2">Uncharacterized protein</fullName>
    </submittedName>
</protein>
<dbReference type="Proteomes" id="UP001378592">
    <property type="component" value="Unassembled WGS sequence"/>
</dbReference>
<feature type="region of interest" description="Disordered" evidence="1">
    <location>
        <begin position="1"/>
        <end position="71"/>
    </location>
</feature>
<proteinExistence type="predicted"/>
<evidence type="ECO:0000313" key="2">
    <source>
        <dbReference type="EMBL" id="KAK7869231.1"/>
    </source>
</evidence>
<accession>A0AAN9VUV7</accession>
<sequence length="295" mass="31596">MQEQLSSTGPRVPPNTPATVSGYSTPGGAPSPRLPLVVLTQPTPAATPQPSPPSPPLPPAPPQPPAPGAQSFSQRVLALPLVACAVDAYRSARAGQDALALAVMCSEVAVGVATLPARAATASLAALCPWPARAADRLLCLWLDAMEMMVPCIKGPPRKMCRPVRICYRTSSGKIRSIPGLIWMSTNDLLSTSCGELLMSSAEKIMLSYDGYVDVILPSPESSESYWFLRLLSALAHMPTNVSRRVYDILRSLMDHVALRAQQAKDAAAAEAEAQEFARRHRSHRIPTIKLFPSE</sequence>
<dbReference type="EMBL" id="JAZDUA010000077">
    <property type="protein sequence ID" value="KAK7869231.1"/>
    <property type="molecule type" value="Genomic_DNA"/>
</dbReference>